<dbReference type="Gene3D" id="3.30.70.330">
    <property type="match status" value="1"/>
</dbReference>
<dbReference type="InterPro" id="IPR012677">
    <property type="entry name" value="Nucleotide-bd_a/b_plait_sf"/>
</dbReference>
<dbReference type="HOGENOM" id="CLU_028778_1_0_1"/>
<evidence type="ECO:0000256" key="2">
    <source>
        <dbReference type="ARBA" id="ARBA00022771"/>
    </source>
</evidence>
<keyword evidence="10" id="KW-1185">Reference proteome</keyword>
<protein>
    <recommendedName>
        <fullName evidence="8">RRM domain-containing protein</fullName>
    </recommendedName>
</protein>
<dbReference type="EMBL" id="CM000136">
    <property type="protein sequence ID" value="EEC67577.1"/>
    <property type="molecule type" value="Genomic_DNA"/>
</dbReference>
<evidence type="ECO:0000256" key="7">
    <source>
        <dbReference type="SAM" id="MobiDB-lite"/>
    </source>
</evidence>
<evidence type="ECO:0000256" key="5">
    <source>
        <dbReference type="ARBA" id="ARBA00023125"/>
    </source>
</evidence>
<gene>
    <name evidence="9" type="ORF">OsI_34930</name>
</gene>
<reference evidence="9 10" key="1">
    <citation type="journal article" date="2005" name="PLoS Biol.">
        <title>The genomes of Oryza sativa: a history of duplications.</title>
        <authorList>
            <person name="Yu J."/>
            <person name="Wang J."/>
            <person name="Lin W."/>
            <person name="Li S."/>
            <person name="Li H."/>
            <person name="Zhou J."/>
            <person name="Ni P."/>
            <person name="Dong W."/>
            <person name="Hu S."/>
            <person name="Zeng C."/>
            <person name="Zhang J."/>
            <person name="Zhang Y."/>
            <person name="Li R."/>
            <person name="Xu Z."/>
            <person name="Li S."/>
            <person name="Li X."/>
            <person name="Zheng H."/>
            <person name="Cong L."/>
            <person name="Lin L."/>
            <person name="Yin J."/>
            <person name="Geng J."/>
            <person name="Li G."/>
            <person name="Shi J."/>
            <person name="Liu J."/>
            <person name="Lv H."/>
            <person name="Li J."/>
            <person name="Wang J."/>
            <person name="Deng Y."/>
            <person name="Ran L."/>
            <person name="Shi X."/>
            <person name="Wang X."/>
            <person name="Wu Q."/>
            <person name="Li C."/>
            <person name="Ren X."/>
            <person name="Wang J."/>
            <person name="Wang X."/>
            <person name="Li D."/>
            <person name="Liu D."/>
            <person name="Zhang X."/>
            <person name="Ji Z."/>
            <person name="Zhao W."/>
            <person name="Sun Y."/>
            <person name="Zhang Z."/>
            <person name="Bao J."/>
            <person name="Han Y."/>
            <person name="Dong L."/>
            <person name="Ji J."/>
            <person name="Chen P."/>
            <person name="Wu S."/>
            <person name="Liu J."/>
            <person name="Xiao Y."/>
            <person name="Bu D."/>
            <person name="Tan J."/>
            <person name="Yang L."/>
            <person name="Ye C."/>
            <person name="Zhang J."/>
            <person name="Xu J."/>
            <person name="Zhou Y."/>
            <person name="Yu Y."/>
            <person name="Zhang B."/>
            <person name="Zhuang S."/>
            <person name="Wei H."/>
            <person name="Liu B."/>
            <person name="Lei M."/>
            <person name="Yu H."/>
            <person name="Li Y."/>
            <person name="Xu H."/>
            <person name="Wei S."/>
            <person name="He X."/>
            <person name="Fang L."/>
            <person name="Zhang Z."/>
            <person name="Zhang Y."/>
            <person name="Huang X."/>
            <person name="Su Z."/>
            <person name="Tong W."/>
            <person name="Li J."/>
            <person name="Tong Z."/>
            <person name="Li S."/>
            <person name="Ye J."/>
            <person name="Wang L."/>
            <person name="Fang L."/>
            <person name="Lei T."/>
            <person name="Chen C."/>
            <person name="Chen H."/>
            <person name="Xu Z."/>
            <person name="Li H."/>
            <person name="Huang H."/>
            <person name="Zhang F."/>
            <person name="Xu H."/>
            <person name="Li N."/>
            <person name="Zhao C."/>
            <person name="Li S."/>
            <person name="Dong L."/>
            <person name="Huang Y."/>
            <person name="Li L."/>
            <person name="Xi Y."/>
            <person name="Qi Q."/>
            <person name="Li W."/>
            <person name="Zhang B."/>
            <person name="Hu W."/>
            <person name="Zhang Y."/>
            <person name="Tian X."/>
            <person name="Jiao Y."/>
            <person name="Liang X."/>
            <person name="Jin J."/>
            <person name="Gao L."/>
            <person name="Zheng W."/>
            <person name="Hao B."/>
            <person name="Liu S."/>
            <person name="Wang W."/>
            <person name="Yuan L."/>
            <person name="Cao M."/>
            <person name="McDermott J."/>
            <person name="Samudrala R."/>
            <person name="Wang J."/>
            <person name="Wong G.K."/>
            <person name="Yang H."/>
        </authorList>
    </citation>
    <scope>NUCLEOTIDE SEQUENCE [LARGE SCALE GENOMIC DNA]</scope>
    <source>
        <strain evidence="10">cv. 93-11</strain>
    </source>
</reference>
<dbReference type="GO" id="GO:0003677">
    <property type="term" value="F:DNA binding"/>
    <property type="evidence" value="ECO:0007669"/>
    <property type="project" value="UniProtKB-KW"/>
</dbReference>
<keyword evidence="2" id="KW-0863">Zinc-finger</keyword>
<feature type="compositionally biased region" description="Basic and acidic residues" evidence="7">
    <location>
        <begin position="131"/>
        <end position="142"/>
    </location>
</feature>
<evidence type="ECO:0000313" key="10">
    <source>
        <dbReference type="Proteomes" id="UP000007015"/>
    </source>
</evidence>
<dbReference type="PANTHER" id="PTHR24009:SF44">
    <property type="entry name" value="OS11G0125700 PROTEIN"/>
    <property type="match status" value="1"/>
</dbReference>
<sequence length="581" mass="64356">MRAAAGVRLGTGWLRAHYGGGEVNGELHDLSSAAPIVPAFPSRATRGASKKSSEREIEEEEVQGPPPPAARASSVHLRLSFSRKAKGEKKVSATGFEGSGSLRLRLHRRPPELLSPALSSFSPRDLPFPLQEKKPSKKTQRDRGEWLLSISMGAYEATKVVFARLQALEPNLAPNIIGMLLTKDNNEMDMIHLACGPDNLLQSIIAKVRTDLTNKPSPPMASWGFPSDIGEEASFSIDKVGCDGGEEFSSKEYDWKLPIGGNHHRSFLSSTVNTPGWKPCLYYQSGMTTHLGSDDMQEYSSRPPQIDQSDLTNNCSARQIYLTFPPDSIFSKEDVCNYFSMYGMVQDVRIPYQEKRMFGFVTFTYQKTVKLILAKGNPHYICDARVLVKPYKEKDKVPNKFRHVNHCLIPLCIFAHILPFDWGHHLSSPMGSHVLLGQVDNKYNINENDNPIHLEDVTFRDNKLKNEFAMREIASTAISTEAKRTVISTEEGKREYGPKAATPNDACGFLESGMEYNLPHSPFSSPTKASNVAATAHTSNISSSSSPHKVASSLFLPTCTLELPPTTHASFKRQDSLLAEE</sequence>
<feature type="region of interest" description="Disordered" evidence="7">
    <location>
        <begin position="41"/>
        <end position="76"/>
    </location>
</feature>
<evidence type="ECO:0000256" key="6">
    <source>
        <dbReference type="PROSITE-ProRule" id="PRU00176"/>
    </source>
</evidence>
<keyword evidence="4 6" id="KW-0694">RNA-binding</keyword>
<dbReference type="CDD" id="cd12458">
    <property type="entry name" value="RRM_AtC3H46_like"/>
    <property type="match status" value="1"/>
</dbReference>
<evidence type="ECO:0000256" key="1">
    <source>
        <dbReference type="ARBA" id="ARBA00022723"/>
    </source>
</evidence>
<dbReference type="InterPro" id="IPR000504">
    <property type="entry name" value="RRM_dom"/>
</dbReference>
<dbReference type="GO" id="GO:0008270">
    <property type="term" value="F:zinc ion binding"/>
    <property type="evidence" value="ECO:0007669"/>
    <property type="project" value="UniProtKB-KW"/>
</dbReference>
<dbReference type="PANTHER" id="PTHR24009">
    <property type="entry name" value="RNA-BINDING (RRM/RBD/RNP MOTIFS)"/>
    <property type="match status" value="1"/>
</dbReference>
<name>B8BIU2_ORYSI</name>
<dbReference type="SUPFAM" id="SSF54928">
    <property type="entry name" value="RNA-binding domain, RBD"/>
    <property type="match status" value="1"/>
</dbReference>
<dbReference type="GO" id="GO:0003723">
    <property type="term" value="F:RNA binding"/>
    <property type="evidence" value="ECO:0007669"/>
    <property type="project" value="UniProtKB-UniRule"/>
</dbReference>
<dbReference type="AlphaFoldDB" id="B8BIU2"/>
<feature type="domain" description="RRM" evidence="8">
    <location>
        <begin position="318"/>
        <end position="394"/>
    </location>
</feature>
<dbReference type="PROSITE" id="PS50102">
    <property type="entry name" value="RRM"/>
    <property type="match status" value="1"/>
</dbReference>
<accession>B8BIU2</accession>
<dbReference type="InterPro" id="IPR056276">
    <property type="entry name" value="AtC3H46-like_PABC-like"/>
</dbReference>
<keyword evidence="3" id="KW-0862">Zinc</keyword>
<dbReference type="InterPro" id="IPR034365">
    <property type="entry name" value="AtC3H46-like_RRM"/>
</dbReference>
<evidence type="ECO:0000313" key="9">
    <source>
        <dbReference type="EMBL" id="EEC67577.1"/>
    </source>
</evidence>
<dbReference type="OMA" id="NEMDMIH"/>
<dbReference type="STRING" id="39946.B8BIU2"/>
<dbReference type="SMART" id="SM00360">
    <property type="entry name" value="RRM"/>
    <property type="match status" value="1"/>
</dbReference>
<organism evidence="9 10">
    <name type="scientific">Oryza sativa subsp. indica</name>
    <name type="common">Rice</name>
    <dbReference type="NCBI Taxonomy" id="39946"/>
    <lineage>
        <taxon>Eukaryota</taxon>
        <taxon>Viridiplantae</taxon>
        <taxon>Streptophyta</taxon>
        <taxon>Embryophyta</taxon>
        <taxon>Tracheophyta</taxon>
        <taxon>Spermatophyta</taxon>
        <taxon>Magnoliopsida</taxon>
        <taxon>Liliopsida</taxon>
        <taxon>Poales</taxon>
        <taxon>Poaceae</taxon>
        <taxon>BOP clade</taxon>
        <taxon>Oryzoideae</taxon>
        <taxon>Oryzeae</taxon>
        <taxon>Oryzinae</taxon>
        <taxon>Oryza</taxon>
        <taxon>Oryza sativa</taxon>
    </lineage>
</organism>
<dbReference type="Proteomes" id="UP000007015">
    <property type="component" value="Chromosome 11"/>
</dbReference>
<dbReference type="Gramene" id="BGIOSGA034586-TA">
    <property type="protein sequence ID" value="BGIOSGA034586-PA"/>
    <property type="gene ID" value="BGIOSGA034586"/>
</dbReference>
<evidence type="ECO:0000259" key="8">
    <source>
        <dbReference type="PROSITE" id="PS50102"/>
    </source>
</evidence>
<dbReference type="InterPro" id="IPR035979">
    <property type="entry name" value="RBD_domain_sf"/>
</dbReference>
<dbReference type="Pfam" id="PF23182">
    <property type="entry name" value="PABC_AtC3H46"/>
    <property type="match status" value="1"/>
</dbReference>
<feature type="region of interest" description="Disordered" evidence="7">
    <location>
        <begin position="114"/>
        <end position="142"/>
    </location>
</feature>
<dbReference type="FunFam" id="3.30.70.330:FF:000678">
    <property type="entry name" value="zinc finger CCCH domain-containing protein 53-like isoform X2"/>
    <property type="match status" value="1"/>
</dbReference>
<keyword evidence="5" id="KW-0238">DNA-binding</keyword>
<evidence type="ECO:0000256" key="3">
    <source>
        <dbReference type="ARBA" id="ARBA00022833"/>
    </source>
</evidence>
<evidence type="ECO:0000256" key="4">
    <source>
        <dbReference type="ARBA" id="ARBA00022884"/>
    </source>
</evidence>
<keyword evidence="1" id="KW-0479">Metal-binding</keyword>
<proteinExistence type="predicted"/>